<dbReference type="InterPro" id="IPR050638">
    <property type="entry name" value="AA-Vitamin_Transporters"/>
</dbReference>
<reference evidence="9 10" key="1">
    <citation type="submission" date="2017-08" db="EMBL/GenBank/DDBJ databases">
        <title>Burning lignite coal seam in the remote Altai Mountains harbors a hydrogen-driven thermophilic microbial community.</title>
        <authorList>
            <person name="Kadnikov V.V."/>
            <person name="Mardanov A.V."/>
            <person name="Ivasenko D."/>
            <person name="Beletsky A.V."/>
            <person name="Karnachuk O.V."/>
            <person name="Ravin N.V."/>
        </authorList>
    </citation>
    <scope>NUCLEOTIDE SEQUENCE [LARGE SCALE GENOMIC DNA]</scope>
    <source>
        <strain evidence="9">AL33</strain>
    </source>
</reference>
<gene>
    <name evidence="9" type="ORF">HSCHL_1369</name>
</gene>
<sequence length="309" mass="33099">MVLLAVAALSVIWGLAWVAMKVALQDMGPFTFAALRFTAASAALAALVAPAWIRRRSQSDRPLYLRAVVRQVWPALVILGLMQTTAVYGLVNAAMLNLAAGKTSVLLYTMSLWSALLARWALGEPLLPVKKWALFFGMTGIGLIVGRDLLAPGSADAVRSVLIADGEVLLAAWCWAGANILYRKRLTPFPRNWVNAVQTWVGTAFLWPLVWGVEGGPRARWSVAAVGAVVFTGVFASALAFSLWYWLLERLDMATATLSVLSVPVLGLFFGALFLGERLPAPFLIGSAFILIGVGLAYASPAVSRPGSS</sequence>
<dbReference type="InterPro" id="IPR000620">
    <property type="entry name" value="EamA_dom"/>
</dbReference>
<comment type="subcellular location">
    <subcellularLocation>
        <location evidence="1">Cell membrane</location>
        <topology evidence="1">Multi-pass membrane protein</topology>
    </subcellularLocation>
</comment>
<evidence type="ECO:0000256" key="5">
    <source>
        <dbReference type="ARBA" id="ARBA00022989"/>
    </source>
</evidence>
<dbReference type="EMBL" id="PEBV01000047">
    <property type="protein sequence ID" value="PTQ51353.1"/>
    <property type="molecule type" value="Genomic_DNA"/>
</dbReference>
<evidence type="ECO:0000256" key="1">
    <source>
        <dbReference type="ARBA" id="ARBA00004651"/>
    </source>
</evidence>
<feature type="transmembrane region" description="Helical" evidence="7">
    <location>
        <begin position="105"/>
        <end position="122"/>
    </location>
</feature>
<comment type="similarity">
    <text evidence="2">Belongs to the EamA transporter family.</text>
</comment>
<feature type="transmembrane region" description="Helical" evidence="7">
    <location>
        <begin position="134"/>
        <end position="155"/>
    </location>
</feature>
<evidence type="ECO:0000256" key="7">
    <source>
        <dbReference type="SAM" id="Phobius"/>
    </source>
</evidence>
<dbReference type="PANTHER" id="PTHR32322:SF18">
    <property type="entry name" value="S-ADENOSYLMETHIONINE_S-ADENOSYLHOMOCYSTEINE TRANSPORTER"/>
    <property type="match status" value="1"/>
</dbReference>
<dbReference type="SUPFAM" id="SSF103481">
    <property type="entry name" value="Multidrug resistance efflux transporter EmrE"/>
    <property type="match status" value="2"/>
</dbReference>
<keyword evidence="6 7" id="KW-0472">Membrane</keyword>
<organism evidence="9 10">
    <name type="scientific">Hydrogenibacillus schlegelii</name>
    <name type="common">Bacillus schlegelii</name>
    <dbReference type="NCBI Taxonomy" id="1484"/>
    <lineage>
        <taxon>Bacteria</taxon>
        <taxon>Bacillati</taxon>
        <taxon>Bacillota</taxon>
        <taxon>Bacilli</taxon>
        <taxon>Bacillales</taxon>
        <taxon>Bacillales Family X. Incertae Sedis</taxon>
        <taxon>Hydrogenibacillus</taxon>
    </lineage>
</organism>
<evidence type="ECO:0000256" key="2">
    <source>
        <dbReference type="ARBA" id="ARBA00007362"/>
    </source>
</evidence>
<evidence type="ECO:0000313" key="9">
    <source>
        <dbReference type="EMBL" id="PTQ51353.1"/>
    </source>
</evidence>
<dbReference type="InterPro" id="IPR037185">
    <property type="entry name" value="EmrE-like"/>
</dbReference>
<dbReference type="Pfam" id="PF00892">
    <property type="entry name" value="EamA"/>
    <property type="match status" value="2"/>
</dbReference>
<keyword evidence="4 7" id="KW-0812">Transmembrane</keyword>
<dbReference type="GO" id="GO:0005886">
    <property type="term" value="C:plasma membrane"/>
    <property type="evidence" value="ECO:0007669"/>
    <property type="project" value="UniProtKB-SubCell"/>
</dbReference>
<dbReference type="PANTHER" id="PTHR32322">
    <property type="entry name" value="INNER MEMBRANE TRANSPORTER"/>
    <property type="match status" value="1"/>
</dbReference>
<dbReference type="Proteomes" id="UP000244180">
    <property type="component" value="Unassembled WGS sequence"/>
</dbReference>
<feature type="transmembrane region" description="Helical" evidence="7">
    <location>
        <begin position="254"/>
        <end position="275"/>
    </location>
</feature>
<feature type="transmembrane region" description="Helical" evidence="7">
    <location>
        <begin position="223"/>
        <end position="247"/>
    </location>
</feature>
<keyword evidence="5 7" id="KW-1133">Transmembrane helix</keyword>
<evidence type="ECO:0000259" key="8">
    <source>
        <dbReference type="Pfam" id="PF00892"/>
    </source>
</evidence>
<feature type="transmembrane region" description="Helical" evidence="7">
    <location>
        <begin position="34"/>
        <end position="53"/>
    </location>
</feature>
<dbReference type="RefSeq" id="WP_273000683.1">
    <property type="nucleotide sequence ID" value="NZ_PEBV01000047.1"/>
</dbReference>
<feature type="domain" description="EamA" evidence="8">
    <location>
        <begin position="3"/>
        <end position="145"/>
    </location>
</feature>
<keyword evidence="3" id="KW-1003">Cell membrane</keyword>
<feature type="domain" description="EamA" evidence="8">
    <location>
        <begin position="168"/>
        <end position="297"/>
    </location>
</feature>
<feature type="transmembrane region" description="Helical" evidence="7">
    <location>
        <begin position="73"/>
        <end position="99"/>
    </location>
</feature>
<feature type="transmembrane region" description="Helical" evidence="7">
    <location>
        <begin position="281"/>
        <end position="299"/>
    </location>
</feature>
<feature type="transmembrane region" description="Helical" evidence="7">
    <location>
        <begin position="161"/>
        <end position="181"/>
    </location>
</feature>
<protein>
    <submittedName>
        <fullName evidence="9">Permease of the drug/metabolite transporter (DMT) superfamily</fullName>
    </submittedName>
</protein>
<dbReference type="AlphaFoldDB" id="A0A2T5G5B1"/>
<evidence type="ECO:0000256" key="4">
    <source>
        <dbReference type="ARBA" id="ARBA00022692"/>
    </source>
</evidence>
<evidence type="ECO:0000256" key="6">
    <source>
        <dbReference type="ARBA" id="ARBA00023136"/>
    </source>
</evidence>
<comment type="caution">
    <text evidence="9">The sequence shown here is derived from an EMBL/GenBank/DDBJ whole genome shotgun (WGS) entry which is preliminary data.</text>
</comment>
<name>A0A2T5G5B1_HYDSH</name>
<evidence type="ECO:0000256" key="3">
    <source>
        <dbReference type="ARBA" id="ARBA00022475"/>
    </source>
</evidence>
<evidence type="ECO:0000313" key="10">
    <source>
        <dbReference type="Proteomes" id="UP000244180"/>
    </source>
</evidence>
<proteinExistence type="inferred from homology"/>
<accession>A0A2T5G5B1</accession>